<name>A0A1C3KUJ5_PLAOA</name>
<proteinExistence type="predicted"/>
<accession>A0A1C3KUJ5</accession>
<dbReference type="PROSITE" id="PS50222">
    <property type="entry name" value="EF_HAND_2"/>
    <property type="match status" value="2"/>
</dbReference>
<dbReference type="AlphaFoldDB" id="A0A1C3KUJ5"/>
<evidence type="ECO:0000313" key="2">
    <source>
        <dbReference type="EMBL" id="SBT77861.1"/>
    </source>
</evidence>
<organism evidence="2 3">
    <name type="scientific">Plasmodium ovale</name>
    <name type="common">malaria parasite P. ovale</name>
    <dbReference type="NCBI Taxonomy" id="36330"/>
    <lineage>
        <taxon>Eukaryota</taxon>
        <taxon>Sar</taxon>
        <taxon>Alveolata</taxon>
        <taxon>Apicomplexa</taxon>
        <taxon>Aconoidasida</taxon>
        <taxon>Haemosporida</taxon>
        <taxon>Plasmodiidae</taxon>
        <taxon>Plasmodium</taxon>
        <taxon>Plasmodium (Plasmodium)</taxon>
    </lineage>
</organism>
<feature type="domain" description="EF-hand" evidence="1">
    <location>
        <begin position="126"/>
        <end position="158"/>
    </location>
</feature>
<dbReference type="InterPro" id="IPR002048">
    <property type="entry name" value="EF_hand_dom"/>
</dbReference>
<dbReference type="InterPro" id="IPR011992">
    <property type="entry name" value="EF-hand-dom_pair"/>
</dbReference>
<dbReference type="EMBL" id="LT594515">
    <property type="protein sequence ID" value="SBT77861.1"/>
    <property type="molecule type" value="Genomic_DNA"/>
</dbReference>
<dbReference type="SUPFAM" id="SSF47473">
    <property type="entry name" value="EF-hand"/>
    <property type="match status" value="1"/>
</dbReference>
<evidence type="ECO:0000259" key="1">
    <source>
        <dbReference type="PROSITE" id="PS50222"/>
    </source>
</evidence>
<dbReference type="GO" id="GO:0005509">
    <property type="term" value="F:calcium ion binding"/>
    <property type="evidence" value="ECO:0007669"/>
    <property type="project" value="InterPro"/>
</dbReference>
<dbReference type="VEuPathDB" id="PlasmoDB:PocGH01_11051200"/>
<dbReference type="Pfam" id="PF13499">
    <property type="entry name" value="EF-hand_7"/>
    <property type="match status" value="1"/>
</dbReference>
<evidence type="ECO:0000313" key="3">
    <source>
        <dbReference type="Proteomes" id="UP000243200"/>
    </source>
</evidence>
<protein>
    <submittedName>
        <fullName evidence="2">Calcium-binding protein, putative</fullName>
    </submittedName>
</protein>
<feature type="domain" description="EF-hand" evidence="1">
    <location>
        <begin position="90"/>
        <end position="125"/>
    </location>
</feature>
<dbReference type="Gene3D" id="1.10.238.10">
    <property type="entry name" value="EF-hand"/>
    <property type="match status" value="1"/>
</dbReference>
<gene>
    <name evidence="2" type="primary">PowCR01_110045300</name>
    <name evidence="2" type="ORF">POWCR01_110045300</name>
</gene>
<sequence>MDVQKMEGEKKESKYKYLNTDEINNLVYIFNTIKKNKEEEVSVNSLERFLLKNHNKSICDDLLSFFHVYGSTIKIDDFLHYLNCDMNQLKSKDKIRTMFELMDSNKKGFISSKSFIQAAKEFDNEFDEDTLRQIFSIVDLGNTDKLLFDEFKNSILNI</sequence>
<reference evidence="2 3" key="1">
    <citation type="submission" date="2016-06" db="EMBL/GenBank/DDBJ databases">
        <authorList>
            <consortium name="Pathogen Informatics"/>
        </authorList>
    </citation>
    <scope>NUCLEOTIDE SEQUENCE [LARGE SCALE GENOMIC DNA]</scope>
    <source>
        <strain evidence="2">PowCR01</strain>
    </source>
</reference>
<dbReference type="Proteomes" id="UP000243200">
    <property type="component" value="Chromosome 11"/>
</dbReference>
<dbReference type="SMART" id="SM00054">
    <property type="entry name" value="EFh"/>
    <property type="match status" value="2"/>
</dbReference>
<dbReference type="VEuPathDB" id="PlasmoDB:POWCR01_110045300"/>
<dbReference type="OrthoDB" id="26525at2759"/>